<dbReference type="InterPro" id="IPR038153">
    <property type="entry name" value="EvaA-like_sf"/>
</dbReference>
<sequence>MNWPPRPGRRHPVSPAIAPSEDDHTLDGAAKFTLSASIDHQAGPSSAFRKWWDGRHRDGRFEVTRIPFREMDSWHFAPDTGNLRHASGRFFTVEGLRVSEGGAELWSQPILHQPEIGILGILAKEFDGVLHFLMQAKMEPGNVNAVQLSPTVQATRSNYSRVHRGARTRYLEYFLAPRRGSRVLVDVLQSEQGAWFLGKRNRNMVVQALGDVPDHDDFHWVTIGELRALLAHDNLVSMDARTVLASIPFTAPRPGDHLAEHRAGPDEAFTGALLRSYAAGGSGALHSRREVLSWFTEMKAACHWRVDLVPLNGVAGWARSADEIADDGRGGFRILATRVRAGNREVATWSQPLLAPRGHAAAAFVARSFGGVLHLLVQARPQPGLRDLVELAPTVYVPPCADPAAAAAALPFGAEAMTADPARVRFDTLLSEEGGRFYHAQTRYRVVEAGDGFPARVPENYRWLTVRQLMELVQHGHYLDIEARSLLACVHSLW</sequence>
<feature type="region of interest" description="Disordered" evidence="1">
    <location>
        <begin position="1"/>
        <end position="22"/>
    </location>
</feature>
<evidence type="ECO:0000313" key="4">
    <source>
        <dbReference type="Proteomes" id="UP000305238"/>
    </source>
</evidence>
<dbReference type="Proteomes" id="UP000305238">
    <property type="component" value="Unassembled WGS sequence"/>
</dbReference>
<reference evidence="3 4" key="1">
    <citation type="submission" date="2019-05" db="EMBL/GenBank/DDBJ databases">
        <title>Draft genome sequence of Actinomadura geliboluensis A8036.</title>
        <authorList>
            <person name="Saricaoglu S."/>
            <person name="Isik K."/>
        </authorList>
    </citation>
    <scope>NUCLEOTIDE SEQUENCE [LARGE SCALE GENOMIC DNA]</scope>
    <source>
        <strain evidence="3 4">A8036</strain>
    </source>
</reference>
<protein>
    <submittedName>
        <fullName evidence="3">NDP-hexose 2,3-dehydratase</fullName>
    </submittedName>
</protein>
<organism evidence="3 4">
    <name type="scientific">Actinomadura geliboluensis</name>
    <dbReference type="NCBI Taxonomy" id="882440"/>
    <lineage>
        <taxon>Bacteria</taxon>
        <taxon>Bacillati</taxon>
        <taxon>Actinomycetota</taxon>
        <taxon>Actinomycetes</taxon>
        <taxon>Streptosporangiales</taxon>
        <taxon>Thermomonosporaceae</taxon>
        <taxon>Actinomadura</taxon>
    </lineage>
</organism>
<dbReference type="Pfam" id="PF03559">
    <property type="entry name" value="Hexose_dehydrat"/>
    <property type="match status" value="2"/>
</dbReference>
<feature type="domain" description="dTDP-4-dehydro-6-deoxy-alpha-D-glucopyranose 2,3-dehydratase" evidence="2">
    <location>
        <begin position="289"/>
        <end position="490"/>
    </location>
</feature>
<keyword evidence="4" id="KW-1185">Reference proteome</keyword>
<feature type="domain" description="dTDP-4-dehydro-6-deoxy-alpha-D-glucopyranose 2,3-dehydratase" evidence="2">
    <location>
        <begin position="47"/>
        <end position="246"/>
    </location>
</feature>
<evidence type="ECO:0000256" key="1">
    <source>
        <dbReference type="SAM" id="MobiDB-lite"/>
    </source>
</evidence>
<proteinExistence type="predicted"/>
<name>A0A5S4H8Z7_9ACTN</name>
<dbReference type="InterPro" id="IPR005212">
    <property type="entry name" value="EvaA-like"/>
</dbReference>
<dbReference type="OrthoDB" id="9814961at2"/>
<evidence type="ECO:0000259" key="2">
    <source>
        <dbReference type="Pfam" id="PF03559"/>
    </source>
</evidence>
<accession>A0A5S4H8Z7</accession>
<comment type="caution">
    <text evidence="3">The sequence shown here is derived from an EMBL/GenBank/DDBJ whole genome shotgun (WGS) entry which is preliminary data.</text>
</comment>
<dbReference type="Gene3D" id="3.90.79.40">
    <property type="entry name" value="EvaA sugar 2,3-dehydratase subunit"/>
    <property type="match status" value="2"/>
</dbReference>
<dbReference type="AlphaFoldDB" id="A0A5S4H8Z7"/>
<gene>
    <name evidence="3" type="ORF">ETD96_03925</name>
</gene>
<dbReference type="GO" id="GO:0016829">
    <property type="term" value="F:lyase activity"/>
    <property type="evidence" value="ECO:0007669"/>
    <property type="project" value="InterPro"/>
</dbReference>
<evidence type="ECO:0000313" key="3">
    <source>
        <dbReference type="EMBL" id="TMR41738.1"/>
    </source>
</evidence>
<dbReference type="EMBL" id="VCKZ01000014">
    <property type="protein sequence ID" value="TMR41738.1"/>
    <property type="molecule type" value="Genomic_DNA"/>
</dbReference>